<keyword evidence="4" id="KW-0808">Transferase</keyword>
<evidence type="ECO:0000256" key="5">
    <source>
        <dbReference type="ARBA" id="ARBA00022691"/>
    </source>
</evidence>
<comment type="catalytic activity">
    <reaction evidence="1">
        <text>guanosine(46) in tRNA + S-adenosyl-L-methionine = N(7)-methylguanosine(46) in tRNA + S-adenosyl-L-homocysteine</text>
        <dbReference type="Rhea" id="RHEA:42708"/>
        <dbReference type="Rhea" id="RHEA-COMP:10188"/>
        <dbReference type="Rhea" id="RHEA-COMP:10189"/>
        <dbReference type="ChEBI" id="CHEBI:57856"/>
        <dbReference type="ChEBI" id="CHEBI:59789"/>
        <dbReference type="ChEBI" id="CHEBI:74269"/>
        <dbReference type="ChEBI" id="CHEBI:74480"/>
        <dbReference type="EC" id="2.1.1.33"/>
    </reaction>
</comment>
<reference evidence="8 9" key="1">
    <citation type="submission" date="2017-08" db="EMBL/GenBank/DDBJ databases">
        <title>Acidophilic green algal genome provides insights into adaptation to an acidic environment.</title>
        <authorList>
            <person name="Hirooka S."/>
            <person name="Hirose Y."/>
            <person name="Kanesaki Y."/>
            <person name="Higuchi S."/>
            <person name="Fujiwara T."/>
            <person name="Onuma R."/>
            <person name="Era A."/>
            <person name="Ohbayashi R."/>
            <person name="Uzuka A."/>
            <person name="Nozaki H."/>
            <person name="Yoshikawa H."/>
            <person name="Miyagishima S.Y."/>
        </authorList>
    </citation>
    <scope>NUCLEOTIDE SEQUENCE [LARGE SCALE GENOMIC DNA]</scope>
    <source>
        <strain evidence="8 9">NIES-2499</strain>
    </source>
</reference>
<feature type="compositionally biased region" description="Polar residues" evidence="7">
    <location>
        <begin position="340"/>
        <end position="371"/>
    </location>
</feature>
<dbReference type="InterPro" id="IPR003358">
    <property type="entry name" value="tRNA_(Gua-N-7)_MeTrfase_Trmb"/>
</dbReference>
<keyword evidence="6" id="KW-0819">tRNA processing</keyword>
<dbReference type="PANTHER" id="PTHR23417:SF21">
    <property type="entry name" value="TRNA (GUANINE-N(7)-)-METHYLTRANSFERASE"/>
    <property type="match status" value="1"/>
</dbReference>
<dbReference type="EC" id="2.1.1.33" evidence="2"/>
<keyword evidence="3" id="KW-0489">Methyltransferase</keyword>
<dbReference type="InterPro" id="IPR029063">
    <property type="entry name" value="SAM-dependent_MTases_sf"/>
</dbReference>
<evidence type="ECO:0000313" key="8">
    <source>
        <dbReference type="EMBL" id="GAX74325.1"/>
    </source>
</evidence>
<accession>A0A250WU50</accession>
<evidence type="ECO:0000313" key="9">
    <source>
        <dbReference type="Proteomes" id="UP000232323"/>
    </source>
</evidence>
<dbReference type="STRING" id="1157962.A0A250WU50"/>
<gene>
    <name evidence="8" type="ORF">CEUSTIGMA_g1774.t1</name>
</gene>
<protein>
    <recommendedName>
        <fullName evidence="2">tRNA (guanine(46)-N(7))-methyltransferase</fullName>
        <ecNumber evidence="2">2.1.1.33</ecNumber>
    </recommendedName>
</protein>
<evidence type="ECO:0000256" key="2">
    <source>
        <dbReference type="ARBA" id="ARBA00011977"/>
    </source>
</evidence>
<dbReference type="AlphaFoldDB" id="A0A250WU50"/>
<evidence type="ECO:0000256" key="3">
    <source>
        <dbReference type="ARBA" id="ARBA00022603"/>
    </source>
</evidence>
<organism evidence="8 9">
    <name type="scientific">Chlamydomonas eustigma</name>
    <dbReference type="NCBI Taxonomy" id="1157962"/>
    <lineage>
        <taxon>Eukaryota</taxon>
        <taxon>Viridiplantae</taxon>
        <taxon>Chlorophyta</taxon>
        <taxon>core chlorophytes</taxon>
        <taxon>Chlorophyceae</taxon>
        <taxon>CS clade</taxon>
        <taxon>Chlamydomonadales</taxon>
        <taxon>Chlamydomonadaceae</taxon>
        <taxon>Chlamydomonas</taxon>
    </lineage>
</organism>
<keyword evidence="9" id="KW-1185">Reference proteome</keyword>
<dbReference type="Gene3D" id="3.40.50.150">
    <property type="entry name" value="Vaccinia Virus protein VP39"/>
    <property type="match status" value="1"/>
</dbReference>
<dbReference type="OrthoDB" id="47276at2759"/>
<keyword evidence="5" id="KW-0949">S-adenosyl-L-methionine</keyword>
<feature type="region of interest" description="Disordered" evidence="7">
    <location>
        <begin position="336"/>
        <end position="375"/>
    </location>
</feature>
<name>A0A250WU50_9CHLO</name>
<dbReference type="GO" id="GO:0008176">
    <property type="term" value="F:tRNA (guanine(46)-N7)-methyltransferase activity"/>
    <property type="evidence" value="ECO:0007669"/>
    <property type="project" value="UniProtKB-EC"/>
</dbReference>
<dbReference type="EMBL" id="BEGY01000007">
    <property type="protein sequence ID" value="GAX74325.1"/>
    <property type="molecule type" value="Genomic_DNA"/>
</dbReference>
<dbReference type="CDD" id="cd02440">
    <property type="entry name" value="AdoMet_MTases"/>
    <property type="match status" value="1"/>
</dbReference>
<evidence type="ECO:0000256" key="1">
    <source>
        <dbReference type="ARBA" id="ARBA00000142"/>
    </source>
</evidence>
<dbReference type="GO" id="GO:0043527">
    <property type="term" value="C:tRNA methyltransferase complex"/>
    <property type="evidence" value="ECO:0007669"/>
    <property type="project" value="TreeGrafter"/>
</dbReference>
<evidence type="ECO:0000256" key="7">
    <source>
        <dbReference type="SAM" id="MobiDB-lite"/>
    </source>
</evidence>
<comment type="caution">
    <text evidence="8">The sequence shown here is derived from an EMBL/GenBank/DDBJ whole genome shotgun (WGS) entry which is preliminary data.</text>
</comment>
<evidence type="ECO:0000256" key="4">
    <source>
        <dbReference type="ARBA" id="ARBA00022679"/>
    </source>
</evidence>
<proteinExistence type="predicted"/>
<dbReference type="Pfam" id="PF02390">
    <property type="entry name" value="Methyltransf_4"/>
    <property type="match status" value="1"/>
</dbReference>
<dbReference type="SUPFAM" id="SSF53335">
    <property type="entry name" value="S-adenosyl-L-methionine-dependent methyltransferases"/>
    <property type="match status" value="1"/>
</dbReference>
<sequence length="487" mass="54744">MKMKFNEISRPKSFIRHHLTRHQIPATRQVTVKHLRLHCHSSAFNLDQNVSNRFTPSKMMSHATWLRLGLVDAEGSPFHELQLAKDALHHQRIRLQNYSNLFKQEYRMPSPAIEDWKDVYQYPDRPLVVDVGCGSGRFLLLLARRQVLGEEFNYLGLDINTALMSRANQWAESVNLSGSVHYRVSNAGISMPSLLQHYPGPVQLVCVQYPDPHVRKERHVVHQEFVEGLTMLLKSGGHVLLQSDIEDTATHMRDKFETHGREYFSPVVKDLVLDIHRKEELSFEVTPASSKPPFFIGSPSSSGLRESASSSSNSSVAFSTSRFMVCDEGELLNGGANDETIINPQSKSHAQAASVLDSSETSPANMSPSQIDHQERTSGWLYTGGVIPRSNSARSLSVCDKKGVITDSCQDTAELSSQSSDDEESIRSLPTASIPANYEFETEATTCLKWSSMDWLSFNPLSVPTEREVFMSQVTRGKVFRILLERH</sequence>
<evidence type="ECO:0000256" key="6">
    <source>
        <dbReference type="ARBA" id="ARBA00022694"/>
    </source>
</evidence>
<dbReference type="Proteomes" id="UP000232323">
    <property type="component" value="Unassembled WGS sequence"/>
</dbReference>
<dbReference type="PANTHER" id="PTHR23417">
    <property type="entry name" value="3-DEOXY-D-MANNO-OCTULOSONIC-ACID TRANSFERASE/TRNA GUANINE-N 7 - -METHYLTRANSFERASE"/>
    <property type="match status" value="1"/>
</dbReference>
<dbReference type="PROSITE" id="PS51625">
    <property type="entry name" value="SAM_MT_TRMB"/>
    <property type="match status" value="1"/>
</dbReference>